<dbReference type="SUPFAM" id="SSF46689">
    <property type="entry name" value="Homeodomain-like"/>
    <property type="match status" value="2"/>
</dbReference>
<keyword evidence="3" id="KW-0804">Transcription</keyword>
<dbReference type="GO" id="GO:0003700">
    <property type="term" value="F:DNA-binding transcription factor activity"/>
    <property type="evidence" value="ECO:0007669"/>
    <property type="project" value="InterPro"/>
</dbReference>
<dbReference type="InterPro" id="IPR053142">
    <property type="entry name" value="PchR_regulatory_protein"/>
</dbReference>
<evidence type="ECO:0000259" key="4">
    <source>
        <dbReference type="PROSITE" id="PS01124"/>
    </source>
</evidence>
<dbReference type="PANTHER" id="PTHR47893">
    <property type="entry name" value="REGULATORY PROTEIN PCHR"/>
    <property type="match status" value="1"/>
</dbReference>
<keyword evidence="2" id="KW-0238">DNA-binding</keyword>
<dbReference type="InterPro" id="IPR009057">
    <property type="entry name" value="Homeodomain-like_sf"/>
</dbReference>
<organism evidence="5 6">
    <name type="scientific">Brasilonema sennae CENA114</name>
    <dbReference type="NCBI Taxonomy" id="415709"/>
    <lineage>
        <taxon>Bacteria</taxon>
        <taxon>Bacillati</taxon>
        <taxon>Cyanobacteriota</taxon>
        <taxon>Cyanophyceae</taxon>
        <taxon>Nostocales</taxon>
        <taxon>Scytonemataceae</taxon>
        <taxon>Brasilonema</taxon>
        <taxon>Bromeliae group (in: Brasilonema)</taxon>
    </lineage>
</organism>
<dbReference type="Pfam" id="PF12833">
    <property type="entry name" value="HTH_18"/>
    <property type="match status" value="1"/>
</dbReference>
<dbReference type="EMBL" id="CP030118">
    <property type="protein sequence ID" value="QDL08585.1"/>
    <property type="molecule type" value="Genomic_DNA"/>
</dbReference>
<dbReference type="RefSeq" id="WP_169265397.1">
    <property type="nucleotide sequence ID" value="NZ_CAWOXK010000001.1"/>
</dbReference>
<protein>
    <submittedName>
        <fullName evidence="5">AraC family transcriptional regulator</fullName>
    </submittedName>
</protein>
<evidence type="ECO:0000256" key="1">
    <source>
        <dbReference type="ARBA" id="ARBA00023015"/>
    </source>
</evidence>
<dbReference type="Gene3D" id="1.10.10.60">
    <property type="entry name" value="Homeodomain-like"/>
    <property type="match status" value="2"/>
</dbReference>
<sequence length="331" mass="38652">MTISISEEAFDDLYDETVEDCYQLDPDDELDMVQLTPMLVGHGYSRKIILREGLELHIDNSRWCNRLLIIRPERESWLDFHFHLCGQHKDKYTEVGDHQYVLYGSGIAPKDTIDSVHSDYVLEVTVSMQPEVLHSFIGNFQGQLPAQFCHLIRKPDQEHYTRCGSITPMMKRMLWQILRCPYQGITKRMCLQGKVLEVVALVLEQEAEIYKGQIQSVSLEPERRDRIYHAREILLQNLDHPLSLGELARQAGLNECTLKREFRQVFGKTVFSYLRDYRLEQARQLLETEDISTTEVSRLVGFANRGYFAAAFREKFGLNPKEYKKQRKNSV</sequence>
<feature type="domain" description="HTH araC/xylS-type" evidence="4">
    <location>
        <begin position="228"/>
        <end position="326"/>
    </location>
</feature>
<name>A0A856MBF4_9CYAN</name>
<proteinExistence type="predicted"/>
<dbReference type="PROSITE" id="PS01124">
    <property type="entry name" value="HTH_ARAC_FAMILY_2"/>
    <property type="match status" value="1"/>
</dbReference>
<dbReference type="InterPro" id="IPR018060">
    <property type="entry name" value="HTH_AraC"/>
</dbReference>
<evidence type="ECO:0000256" key="2">
    <source>
        <dbReference type="ARBA" id="ARBA00023125"/>
    </source>
</evidence>
<dbReference type="PRINTS" id="PR00032">
    <property type="entry name" value="HTHARAC"/>
</dbReference>
<evidence type="ECO:0000313" key="5">
    <source>
        <dbReference type="EMBL" id="QDL08585.1"/>
    </source>
</evidence>
<dbReference type="InterPro" id="IPR020449">
    <property type="entry name" value="Tscrpt_reg_AraC-type_HTH"/>
</dbReference>
<dbReference type="PANTHER" id="PTHR47893:SF1">
    <property type="entry name" value="REGULATORY PROTEIN PCHR"/>
    <property type="match status" value="1"/>
</dbReference>
<keyword evidence="6" id="KW-1185">Reference proteome</keyword>
<dbReference type="KEGG" id="bsen:DP114_12395"/>
<dbReference type="Proteomes" id="UP000503129">
    <property type="component" value="Chromosome"/>
</dbReference>
<keyword evidence="1" id="KW-0805">Transcription regulation</keyword>
<dbReference type="SMART" id="SM00342">
    <property type="entry name" value="HTH_ARAC"/>
    <property type="match status" value="1"/>
</dbReference>
<reference evidence="5 6" key="1">
    <citation type="submission" date="2018-06" db="EMBL/GenBank/DDBJ databases">
        <title>Comparative genomics of Brasilonema spp. strains.</title>
        <authorList>
            <person name="Alvarenga D.O."/>
            <person name="Fiore M.F."/>
            <person name="Varani A.M."/>
        </authorList>
    </citation>
    <scope>NUCLEOTIDE SEQUENCE [LARGE SCALE GENOMIC DNA]</scope>
    <source>
        <strain evidence="5 6">CENA114</strain>
    </source>
</reference>
<accession>A0A856MBF4</accession>
<dbReference type="AlphaFoldDB" id="A0A856MBF4"/>
<evidence type="ECO:0000256" key="3">
    <source>
        <dbReference type="ARBA" id="ARBA00023163"/>
    </source>
</evidence>
<dbReference type="GO" id="GO:0043565">
    <property type="term" value="F:sequence-specific DNA binding"/>
    <property type="evidence" value="ECO:0007669"/>
    <property type="project" value="InterPro"/>
</dbReference>
<evidence type="ECO:0000313" key="6">
    <source>
        <dbReference type="Proteomes" id="UP000503129"/>
    </source>
</evidence>
<gene>
    <name evidence="5" type="ORF">DP114_12395</name>
</gene>